<evidence type="ECO:0000259" key="2">
    <source>
        <dbReference type="PROSITE" id="PS50206"/>
    </source>
</evidence>
<dbReference type="RefSeq" id="WP_101895094.1">
    <property type="nucleotide sequence ID" value="NZ_CP022684.1"/>
</dbReference>
<dbReference type="GO" id="GO:0003700">
    <property type="term" value="F:DNA-binding transcription factor activity"/>
    <property type="evidence" value="ECO:0007669"/>
    <property type="project" value="TreeGrafter"/>
</dbReference>
<dbReference type="InterPro" id="IPR000595">
    <property type="entry name" value="cNMP-bd_dom"/>
</dbReference>
<gene>
    <name evidence="3" type="ORF">Kalk_15385</name>
</gene>
<evidence type="ECO:0008006" key="5">
    <source>
        <dbReference type="Google" id="ProtNLM"/>
    </source>
</evidence>
<dbReference type="InterPro" id="IPR001763">
    <property type="entry name" value="Rhodanese-like_dom"/>
</dbReference>
<dbReference type="PANTHER" id="PTHR24567:SF74">
    <property type="entry name" value="HTH-TYPE TRANSCRIPTIONAL REGULATOR ARCR"/>
    <property type="match status" value="1"/>
</dbReference>
<dbReference type="KEGG" id="kak:Kalk_15385"/>
<evidence type="ECO:0000313" key="4">
    <source>
        <dbReference type="Proteomes" id="UP000235116"/>
    </source>
</evidence>
<dbReference type="Gene3D" id="3.40.250.10">
    <property type="entry name" value="Rhodanese-like domain"/>
    <property type="match status" value="1"/>
</dbReference>
<dbReference type="PROSITE" id="PS50042">
    <property type="entry name" value="CNMP_BINDING_3"/>
    <property type="match status" value="2"/>
</dbReference>
<dbReference type="InterPro" id="IPR018490">
    <property type="entry name" value="cNMP-bd_dom_sf"/>
</dbReference>
<dbReference type="PANTHER" id="PTHR24567">
    <property type="entry name" value="CRP FAMILY TRANSCRIPTIONAL REGULATORY PROTEIN"/>
    <property type="match status" value="1"/>
</dbReference>
<dbReference type="Pfam" id="PF00581">
    <property type="entry name" value="Rhodanese"/>
    <property type="match status" value="1"/>
</dbReference>
<dbReference type="Gene3D" id="2.60.120.10">
    <property type="entry name" value="Jelly Rolls"/>
    <property type="match status" value="2"/>
</dbReference>
<dbReference type="CDD" id="cd00158">
    <property type="entry name" value="RHOD"/>
    <property type="match status" value="1"/>
</dbReference>
<evidence type="ECO:0000259" key="1">
    <source>
        <dbReference type="PROSITE" id="PS50042"/>
    </source>
</evidence>
<dbReference type="OrthoDB" id="9814704at2"/>
<dbReference type="CDD" id="cd00038">
    <property type="entry name" value="CAP_ED"/>
    <property type="match status" value="1"/>
</dbReference>
<dbReference type="SUPFAM" id="SSF51206">
    <property type="entry name" value="cAMP-binding domain-like"/>
    <property type="match status" value="2"/>
</dbReference>
<dbReference type="InterPro" id="IPR050397">
    <property type="entry name" value="Env_Response_Regulators"/>
</dbReference>
<dbReference type="InterPro" id="IPR018488">
    <property type="entry name" value="cNMP-bd_CS"/>
</dbReference>
<feature type="domain" description="Cyclic nucleotide-binding" evidence="1">
    <location>
        <begin position="145"/>
        <end position="247"/>
    </location>
</feature>
<dbReference type="AlphaFoldDB" id="A0A2K9LMX2"/>
<accession>A0A2K9LMX2</accession>
<dbReference type="Proteomes" id="UP000235116">
    <property type="component" value="Chromosome"/>
</dbReference>
<dbReference type="PROSITE" id="PS00888">
    <property type="entry name" value="CNMP_BINDING_1"/>
    <property type="match status" value="1"/>
</dbReference>
<feature type="domain" description="Rhodanese" evidence="2">
    <location>
        <begin position="266"/>
        <end position="327"/>
    </location>
</feature>
<dbReference type="SMART" id="SM00450">
    <property type="entry name" value="RHOD"/>
    <property type="match status" value="1"/>
</dbReference>
<protein>
    <recommendedName>
        <fullName evidence="5">Calcium-binding protein</fullName>
    </recommendedName>
</protein>
<dbReference type="EMBL" id="CP022684">
    <property type="protein sequence ID" value="AUM13719.1"/>
    <property type="molecule type" value="Genomic_DNA"/>
</dbReference>
<dbReference type="SUPFAM" id="SSF52821">
    <property type="entry name" value="Rhodanese/Cell cycle control phosphatase"/>
    <property type="match status" value="1"/>
</dbReference>
<dbReference type="SMART" id="SM00100">
    <property type="entry name" value="cNMP"/>
    <property type="match status" value="2"/>
</dbReference>
<dbReference type="PROSITE" id="PS50206">
    <property type="entry name" value="RHODANESE_3"/>
    <property type="match status" value="1"/>
</dbReference>
<organism evidence="3 4">
    <name type="scientific">Ketobacter alkanivorans</name>
    <dbReference type="NCBI Taxonomy" id="1917421"/>
    <lineage>
        <taxon>Bacteria</taxon>
        <taxon>Pseudomonadati</taxon>
        <taxon>Pseudomonadota</taxon>
        <taxon>Gammaproteobacteria</taxon>
        <taxon>Pseudomonadales</taxon>
        <taxon>Ketobacteraceae</taxon>
        <taxon>Ketobacter</taxon>
    </lineage>
</organism>
<feature type="domain" description="Cyclic nucleotide-binding" evidence="1">
    <location>
        <begin position="18"/>
        <end position="112"/>
    </location>
</feature>
<name>A0A2K9LMX2_9GAMM</name>
<dbReference type="Pfam" id="PF00027">
    <property type="entry name" value="cNMP_binding"/>
    <property type="match status" value="1"/>
</dbReference>
<keyword evidence="4" id="KW-1185">Reference proteome</keyword>
<reference evidence="4" key="1">
    <citation type="submission" date="2017-08" db="EMBL/GenBank/DDBJ databases">
        <title>Direct submision.</title>
        <authorList>
            <person name="Kim S.-J."/>
            <person name="Rhee S.-K."/>
        </authorList>
    </citation>
    <scope>NUCLEOTIDE SEQUENCE [LARGE SCALE GENOMIC DNA]</scope>
    <source>
        <strain evidence="4">GI5</strain>
    </source>
</reference>
<dbReference type="InterPro" id="IPR036873">
    <property type="entry name" value="Rhodanese-like_dom_sf"/>
</dbReference>
<dbReference type="InterPro" id="IPR014710">
    <property type="entry name" value="RmlC-like_jellyroll"/>
</dbReference>
<sequence length="349" mass="39211">MAELAPNLDQDIIKQLVPFNELLRHQFQEALKCCDMITAPPRKKLFKRGEGDAYWYYLLKGSVDLLDEDFNITSVSADDPECRHALDNRPPYRFSAITTSQCDILRVHRQRLDLAITWDQAGEYGVEESEEDEIDWMSALLESDVFAKVPPANIQRLFTAFKNIEKGLGDVVVAEGDPGDHFYVIQHGSALVSKRGAQGPEQVAKLGPGDFFGEEALIGETTRNATVTMETDGALMFLDKEEFKSLLEQPVLNRITEQDLQAMLADNTDLQLVDVRLSGEFKHFHRENSINIPLNKLRGRSKGLDRSVRYVVVDNAGPRSELGVYLLVKDGLQSFLLSADESKNVLINP</sequence>
<dbReference type="GO" id="GO:0005829">
    <property type="term" value="C:cytosol"/>
    <property type="evidence" value="ECO:0007669"/>
    <property type="project" value="TreeGrafter"/>
</dbReference>
<proteinExistence type="predicted"/>
<evidence type="ECO:0000313" key="3">
    <source>
        <dbReference type="EMBL" id="AUM13719.1"/>
    </source>
</evidence>